<organism evidence="3 4">
    <name type="scientific">Thermonema lapsum</name>
    <dbReference type="NCBI Taxonomy" id="28195"/>
    <lineage>
        <taxon>Bacteria</taxon>
        <taxon>Pseudomonadati</taxon>
        <taxon>Bacteroidota</taxon>
        <taxon>Cytophagia</taxon>
        <taxon>Cytophagales</taxon>
        <taxon>Thermonemataceae</taxon>
        <taxon>Thermonema</taxon>
    </lineage>
</organism>
<dbReference type="InterPro" id="IPR003509">
    <property type="entry name" value="UPF0102_YraN-like"/>
</dbReference>
<dbReference type="Gene3D" id="3.40.1350.10">
    <property type="match status" value="1"/>
</dbReference>
<evidence type="ECO:0000313" key="3">
    <source>
        <dbReference type="EMBL" id="NIK72814.1"/>
    </source>
</evidence>
<comment type="caution">
    <text evidence="3">The sequence shown here is derived from an EMBL/GenBank/DDBJ whole genome shotgun (WGS) entry which is preliminary data.</text>
</comment>
<reference evidence="3 4" key="1">
    <citation type="submission" date="2020-03" db="EMBL/GenBank/DDBJ databases">
        <title>Genomic Encyclopedia of Type Strains, Phase IV (KMG-IV): sequencing the most valuable type-strain genomes for metagenomic binning, comparative biology and taxonomic classification.</title>
        <authorList>
            <person name="Goeker M."/>
        </authorList>
    </citation>
    <scope>NUCLEOTIDE SEQUENCE [LARGE SCALE GENOMIC DNA]</scope>
    <source>
        <strain evidence="3 4">DSM 5718</strain>
    </source>
</reference>
<dbReference type="PANTHER" id="PTHR34039:SF1">
    <property type="entry name" value="UPF0102 PROTEIN YRAN"/>
    <property type="match status" value="1"/>
</dbReference>
<dbReference type="GO" id="GO:0003676">
    <property type="term" value="F:nucleic acid binding"/>
    <property type="evidence" value="ECO:0007669"/>
    <property type="project" value="InterPro"/>
</dbReference>
<dbReference type="HAMAP" id="MF_00048">
    <property type="entry name" value="UPF0102"/>
    <property type="match status" value="1"/>
</dbReference>
<dbReference type="InterPro" id="IPR011335">
    <property type="entry name" value="Restrct_endonuc-II-like"/>
</dbReference>
<dbReference type="PANTHER" id="PTHR34039">
    <property type="entry name" value="UPF0102 PROTEIN YRAN"/>
    <property type="match status" value="1"/>
</dbReference>
<dbReference type="SUPFAM" id="SSF52980">
    <property type="entry name" value="Restriction endonuclease-like"/>
    <property type="match status" value="1"/>
</dbReference>
<dbReference type="Proteomes" id="UP000537126">
    <property type="component" value="Unassembled WGS sequence"/>
</dbReference>
<dbReference type="NCBIfam" id="NF009150">
    <property type="entry name" value="PRK12497.1-3"/>
    <property type="match status" value="1"/>
</dbReference>
<keyword evidence="3" id="KW-0378">Hydrolase</keyword>
<evidence type="ECO:0000313" key="4">
    <source>
        <dbReference type="Proteomes" id="UP000537126"/>
    </source>
</evidence>
<protein>
    <recommendedName>
        <fullName evidence="2">UPF0102 protein FHS56_000300</fullName>
    </recommendedName>
</protein>
<keyword evidence="3" id="KW-0540">Nuclease</keyword>
<accession>A0A846MMU0</accession>
<dbReference type="RefSeq" id="WP_166918117.1">
    <property type="nucleotide sequence ID" value="NZ_JAASRN010000001.1"/>
</dbReference>
<dbReference type="InterPro" id="IPR011856">
    <property type="entry name" value="tRNA_endonuc-like_dom_sf"/>
</dbReference>
<dbReference type="GO" id="GO:0004519">
    <property type="term" value="F:endonuclease activity"/>
    <property type="evidence" value="ECO:0007669"/>
    <property type="project" value="UniProtKB-KW"/>
</dbReference>
<dbReference type="EMBL" id="JAASRN010000001">
    <property type="protein sequence ID" value="NIK72814.1"/>
    <property type="molecule type" value="Genomic_DNA"/>
</dbReference>
<evidence type="ECO:0000256" key="1">
    <source>
        <dbReference type="ARBA" id="ARBA00006738"/>
    </source>
</evidence>
<proteinExistence type="inferred from homology"/>
<dbReference type="AlphaFoldDB" id="A0A846MMU0"/>
<comment type="similarity">
    <text evidence="1 2">Belongs to the UPF0102 family.</text>
</comment>
<dbReference type="Pfam" id="PF02021">
    <property type="entry name" value="UPF0102"/>
    <property type="match status" value="1"/>
</dbReference>
<evidence type="ECO:0000256" key="2">
    <source>
        <dbReference type="HAMAP-Rule" id="MF_00048"/>
    </source>
</evidence>
<name>A0A846MMU0_9BACT</name>
<keyword evidence="4" id="KW-1185">Reference proteome</keyword>
<gene>
    <name evidence="3" type="ORF">FHS56_000300</name>
</gene>
<keyword evidence="3" id="KW-0255">Endonuclease</keyword>
<sequence>MKKTSRQNGHRGEALAAAFLQQKGYRIEARNWRYGHYEIDLIARTGNLLVFVEVKSRRSTAFGFPEQFVSHAQAARIMEAAEAYILERAWCGNIRFDIIAIKLVSSGQHLIEHFEDVFS</sequence>
<dbReference type="NCBIfam" id="NF009154">
    <property type="entry name" value="PRK12497.3-3"/>
    <property type="match status" value="1"/>
</dbReference>
<dbReference type="CDD" id="cd20736">
    <property type="entry name" value="PoNe_Nuclease"/>
    <property type="match status" value="1"/>
</dbReference>